<evidence type="ECO:0000256" key="1">
    <source>
        <dbReference type="ARBA" id="ARBA00004651"/>
    </source>
</evidence>
<evidence type="ECO:0000256" key="7">
    <source>
        <dbReference type="ARBA" id="ARBA00023065"/>
    </source>
</evidence>
<evidence type="ECO:0000256" key="2">
    <source>
        <dbReference type="ARBA" id="ARBA00008685"/>
    </source>
</evidence>
<gene>
    <name evidence="16" type="ORF">CDAR_37021</name>
</gene>
<evidence type="ECO:0000259" key="15">
    <source>
        <dbReference type="Pfam" id="PF10613"/>
    </source>
</evidence>
<name>A0AAV4SI19_9ARAC</name>
<keyword evidence="11" id="KW-1071">Ligand-gated ion channel</keyword>
<dbReference type="Gene3D" id="3.40.190.10">
    <property type="entry name" value="Periplasmic binding protein-like II"/>
    <property type="match status" value="1"/>
</dbReference>
<keyword evidence="10" id="KW-0325">Glycoprotein</keyword>
<dbReference type="SUPFAM" id="SSF53850">
    <property type="entry name" value="Periplasmic binding protein-like II"/>
    <property type="match status" value="1"/>
</dbReference>
<feature type="domain" description="Ionotropic glutamate receptor C-terminal" evidence="14">
    <location>
        <begin position="127"/>
        <end position="404"/>
    </location>
</feature>
<protein>
    <recommendedName>
        <fullName evidence="18">Ionotropic receptor</fullName>
    </recommendedName>
</protein>
<dbReference type="PANTHER" id="PTHR42643:SF24">
    <property type="entry name" value="IONOTROPIC RECEPTOR 60A"/>
    <property type="match status" value="1"/>
</dbReference>
<dbReference type="EMBL" id="BPLQ01007824">
    <property type="protein sequence ID" value="GIY32619.1"/>
    <property type="molecule type" value="Genomic_DNA"/>
</dbReference>
<evidence type="ECO:0000259" key="14">
    <source>
        <dbReference type="Pfam" id="PF00060"/>
    </source>
</evidence>
<proteinExistence type="inferred from homology"/>
<feature type="transmembrane region" description="Helical" evidence="13">
    <location>
        <begin position="127"/>
        <end position="150"/>
    </location>
</feature>
<keyword evidence="4" id="KW-1003">Cell membrane</keyword>
<evidence type="ECO:0000256" key="5">
    <source>
        <dbReference type="ARBA" id="ARBA00022692"/>
    </source>
</evidence>
<evidence type="ECO:0000256" key="11">
    <source>
        <dbReference type="ARBA" id="ARBA00023286"/>
    </source>
</evidence>
<keyword evidence="17" id="KW-1185">Reference proteome</keyword>
<keyword evidence="7" id="KW-0406">Ion transport</keyword>
<evidence type="ECO:0000256" key="4">
    <source>
        <dbReference type="ARBA" id="ARBA00022475"/>
    </source>
</evidence>
<dbReference type="GO" id="GO:0050906">
    <property type="term" value="P:detection of stimulus involved in sensory perception"/>
    <property type="evidence" value="ECO:0007669"/>
    <property type="project" value="UniProtKB-ARBA"/>
</dbReference>
<evidence type="ECO:0000256" key="10">
    <source>
        <dbReference type="ARBA" id="ARBA00023180"/>
    </source>
</evidence>
<sequence length="424" mass="47950">MTVYRIRFAPWVPYIDPVIGKDNKSQLGGVAKDAYDAMKTFMMFNYVAVAQPFNTYGAKSPNGTWSGMIGTMMSNETDISGPYFVSEERALAMEYTVPLAFSQLTLLSGLVSSNRDPFLILGVFSEMVWITLLLTTIVVSATATLIYYVLPARNKRKKIEAFSRYLWAFQSGLSGKEFGDNNRWFVKHVSSSPSFTLLQSLWFTVCCLVMMYTYQGAIISTFTVDKLKPKISTIEELLQNTGIGISTFRDSYPMAFFSKLVNTKYESLWLRLKNNLVIPPSKGTVPSWLDAVEEGKEVFIADTLWMKNLVGERFLKTGKCGIRAIDVDLGAAYIAFAFRKQLKNSSVFKNFNKGMRRFNEGDLSKFKILISTVYYDICTSERMSVTDPLNLSDLAGAFIILALGNAFALILFVFEYQKRNRKKR</sequence>
<dbReference type="InterPro" id="IPR019594">
    <property type="entry name" value="Glu/Gly-bd"/>
</dbReference>
<keyword evidence="3" id="KW-0813">Transport</keyword>
<evidence type="ECO:0000256" key="13">
    <source>
        <dbReference type="SAM" id="Phobius"/>
    </source>
</evidence>
<comment type="subcellular location">
    <subcellularLocation>
        <location evidence="1">Cell membrane</location>
        <topology evidence="1">Multi-pass membrane protein</topology>
    </subcellularLocation>
</comment>
<evidence type="ECO:0000256" key="12">
    <source>
        <dbReference type="ARBA" id="ARBA00023303"/>
    </source>
</evidence>
<keyword evidence="12" id="KW-0407">Ion channel</keyword>
<dbReference type="GO" id="GO:0015276">
    <property type="term" value="F:ligand-gated monoatomic ion channel activity"/>
    <property type="evidence" value="ECO:0007669"/>
    <property type="project" value="InterPro"/>
</dbReference>
<evidence type="ECO:0000256" key="3">
    <source>
        <dbReference type="ARBA" id="ARBA00022448"/>
    </source>
</evidence>
<comment type="caution">
    <text evidence="16">The sequence shown here is derived from an EMBL/GenBank/DDBJ whole genome shotgun (WGS) entry which is preliminary data.</text>
</comment>
<dbReference type="Pfam" id="PF00060">
    <property type="entry name" value="Lig_chan"/>
    <property type="match status" value="1"/>
</dbReference>
<evidence type="ECO:0000256" key="8">
    <source>
        <dbReference type="ARBA" id="ARBA00023136"/>
    </source>
</evidence>
<evidence type="ECO:0000313" key="16">
    <source>
        <dbReference type="EMBL" id="GIY32619.1"/>
    </source>
</evidence>
<evidence type="ECO:0000256" key="9">
    <source>
        <dbReference type="ARBA" id="ARBA00023170"/>
    </source>
</evidence>
<evidence type="ECO:0000256" key="6">
    <source>
        <dbReference type="ARBA" id="ARBA00022989"/>
    </source>
</evidence>
<reference evidence="16 17" key="1">
    <citation type="submission" date="2021-06" db="EMBL/GenBank/DDBJ databases">
        <title>Caerostris darwini draft genome.</title>
        <authorList>
            <person name="Kono N."/>
            <person name="Arakawa K."/>
        </authorList>
    </citation>
    <scope>NUCLEOTIDE SEQUENCE [LARGE SCALE GENOMIC DNA]</scope>
</reference>
<dbReference type="GO" id="GO:0005886">
    <property type="term" value="C:plasma membrane"/>
    <property type="evidence" value="ECO:0007669"/>
    <property type="project" value="UniProtKB-SubCell"/>
</dbReference>
<keyword evidence="8 13" id="KW-0472">Membrane</keyword>
<dbReference type="Proteomes" id="UP001054837">
    <property type="component" value="Unassembled WGS sequence"/>
</dbReference>
<dbReference type="AlphaFoldDB" id="A0AAV4SI19"/>
<evidence type="ECO:0008006" key="18">
    <source>
        <dbReference type="Google" id="ProtNLM"/>
    </source>
</evidence>
<feature type="transmembrane region" description="Helical" evidence="13">
    <location>
        <begin position="195"/>
        <end position="214"/>
    </location>
</feature>
<comment type="similarity">
    <text evidence="2">Belongs to the glutamate-gated ion channel (TC 1.A.10.1) family.</text>
</comment>
<dbReference type="Pfam" id="PF10613">
    <property type="entry name" value="Lig_chan-Glu_bd"/>
    <property type="match status" value="1"/>
</dbReference>
<keyword evidence="5 13" id="KW-0812">Transmembrane</keyword>
<evidence type="ECO:0000313" key="17">
    <source>
        <dbReference type="Proteomes" id="UP001054837"/>
    </source>
</evidence>
<dbReference type="PANTHER" id="PTHR42643">
    <property type="entry name" value="IONOTROPIC RECEPTOR 20A-RELATED"/>
    <property type="match status" value="1"/>
</dbReference>
<feature type="transmembrane region" description="Helical" evidence="13">
    <location>
        <begin position="394"/>
        <end position="414"/>
    </location>
</feature>
<feature type="domain" description="Ionotropic glutamate receptor L-glutamate and glycine-binding" evidence="15">
    <location>
        <begin position="9"/>
        <end position="105"/>
    </location>
</feature>
<dbReference type="InterPro" id="IPR052192">
    <property type="entry name" value="Insect_Ionotropic_Sensory_Rcpt"/>
</dbReference>
<organism evidence="16 17">
    <name type="scientific">Caerostris darwini</name>
    <dbReference type="NCBI Taxonomy" id="1538125"/>
    <lineage>
        <taxon>Eukaryota</taxon>
        <taxon>Metazoa</taxon>
        <taxon>Ecdysozoa</taxon>
        <taxon>Arthropoda</taxon>
        <taxon>Chelicerata</taxon>
        <taxon>Arachnida</taxon>
        <taxon>Araneae</taxon>
        <taxon>Araneomorphae</taxon>
        <taxon>Entelegynae</taxon>
        <taxon>Araneoidea</taxon>
        <taxon>Araneidae</taxon>
        <taxon>Caerostris</taxon>
    </lineage>
</organism>
<dbReference type="Gene3D" id="1.10.287.70">
    <property type="match status" value="1"/>
</dbReference>
<keyword evidence="9" id="KW-0675">Receptor</keyword>
<accession>A0AAV4SI19</accession>
<dbReference type="InterPro" id="IPR001320">
    <property type="entry name" value="Iontro_rcpt_C"/>
</dbReference>
<keyword evidence="6 13" id="KW-1133">Transmembrane helix</keyword>